<dbReference type="RefSeq" id="WP_070364948.1">
    <property type="nucleotide sequence ID" value="NZ_CP016070.1"/>
</dbReference>
<dbReference type="AlphaFoldDB" id="A0A1D8S4G8"/>
<gene>
    <name evidence="1" type="ORF">HTSR_1061</name>
</gene>
<dbReference type="EMBL" id="CP016070">
    <property type="protein sequence ID" value="AOW80243.1"/>
    <property type="molecule type" value="Genomic_DNA"/>
</dbReference>
<evidence type="ECO:0000313" key="1">
    <source>
        <dbReference type="EMBL" id="AOW80243.1"/>
    </source>
</evidence>
<dbReference type="KEGG" id="halh:HTSR_1061"/>
<sequence>MERADCVQEFAPHTEIVYEQLEEQPFMTQDELIEGTHLPFLAVRDATETLKECNLIEEIIYSHGKLRLYRLKSPEERAREERQASVA</sequence>
<protein>
    <recommendedName>
        <fullName evidence="3">ArsR family transcriptional regulator</fullName>
    </recommendedName>
</protein>
<dbReference type="Proteomes" id="UP000185608">
    <property type="component" value="Chromosome"/>
</dbReference>
<organism evidence="1 2">
    <name type="scientific">Halodesulfurarchaeum formicicum</name>
    <dbReference type="NCBI Taxonomy" id="1873524"/>
    <lineage>
        <taxon>Archaea</taxon>
        <taxon>Methanobacteriati</taxon>
        <taxon>Methanobacteriota</taxon>
        <taxon>Stenosarchaea group</taxon>
        <taxon>Halobacteria</taxon>
        <taxon>Halobacteriales</taxon>
        <taxon>Halobacteriaceae</taxon>
        <taxon>Halodesulfurarchaeum</taxon>
    </lineage>
</organism>
<proteinExistence type="predicted"/>
<evidence type="ECO:0008006" key="3">
    <source>
        <dbReference type="Google" id="ProtNLM"/>
    </source>
</evidence>
<name>A0A1D8S4G8_9EURY</name>
<evidence type="ECO:0000313" key="2">
    <source>
        <dbReference type="Proteomes" id="UP000185608"/>
    </source>
</evidence>
<dbReference type="GeneID" id="29829059"/>
<reference evidence="1 2" key="1">
    <citation type="submission" date="2016-06" db="EMBL/GenBank/DDBJ databases">
        <title>Discovery of anaerobic lithoheterotrophic haloarchaeon capable of sulfur respiration by hydrogen and formate.</title>
        <authorList>
            <person name="Sorokin D.Y."/>
            <person name="Kublanov I.V."/>
            <person name="Roman P."/>
            <person name="Sinninghe Damste J.S."/>
            <person name="Golyshin P.N."/>
            <person name="Rojo D."/>
            <person name="Ciordia S."/>
            <person name="Mena Md.C."/>
            <person name="Ferrer M."/>
            <person name="Smedile F."/>
            <person name="Messina E."/>
            <person name="La Cono V."/>
            <person name="Yakimov M.M."/>
        </authorList>
    </citation>
    <scope>NUCLEOTIDE SEQUENCE [LARGE SCALE GENOMIC DNA]</scope>
    <source>
        <strain evidence="1 2">HTSR1</strain>
    </source>
</reference>
<accession>A0A1D8S4G8</accession>